<dbReference type="GO" id="GO:0016020">
    <property type="term" value="C:membrane"/>
    <property type="evidence" value="ECO:0007669"/>
    <property type="project" value="InterPro"/>
</dbReference>
<comment type="caution">
    <text evidence="11">The sequence shown here is derived from an EMBL/GenBank/DDBJ whole genome shotgun (WGS) entry which is preliminary data.</text>
</comment>
<keyword evidence="7" id="KW-0106">Calcium</keyword>
<dbReference type="Gene3D" id="1.50.10.10">
    <property type="match status" value="1"/>
</dbReference>
<evidence type="ECO:0000256" key="1">
    <source>
        <dbReference type="ARBA" id="ARBA00001913"/>
    </source>
</evidence>
<dbReference type="GO" id="GO:0005975">
    <property type="term" value="P:carbohydrate metabolic process"/>
    <property type="evidence" value="ECO:0007669"/>
    <property type="project" value="InterPro"/>
</dbReference>
<keyword evidence="7" id="KW-0479">Metal-binding</keyword>
<dbReference type="PANTHER" id="PTHR11742">
    <property type="entry name" value="MANNOSYL-OLIGOSACCHARIDE ALPHA-1,2-MANNOSIDASE-RELATED"/>
    <property type="match status" value="1"/>
</dbReference>
<evidence type="ECO:0000256" key="8">
    <source>
        <dbReference type="PIRSR" id="PIRSR601382-3"/>
    </source>
</evidence>
<organism evidence="11 12">
    <name type="scientific">Extremus antarcticus</name>
    <dbReference type="NCBI Taxonomy" id="702011"/>
    <lineage>
        <taxon>Eukaryota</taxon>
        <taxon>Fungi</taxon>
        <taxon>Dikarya</taxon>
        <taxon>Ascomycota</taxon>
        <taxon>Pezizomycotina</taxon>
        <taxon>Dothideomycetes</taxon>
        <taxon>Dothideomycetidae</taxon>
        <taxon>Mycosphaerellales</taxon>
        <taxon>Extremaceae</taxon>
        <taxon>Extremus</taxon>
    </lineage>
</organism>
<evidence type="ECO:0000256" key="4">
    <source>
        <dbReference type="ARBA" id="ARBA00022801"/>
    </source>
</evidence>
<dbReference type="PRINTS" id="PR00747">
    <property type="entry name" value="GLYHDRLASE47"/>
</dbReference>
<feature type="disulfide bond" evidence="8">
    <location>
        <begin position="398"/>
        <end position="427"/>
    </location>
</feature>
<dbReference type="AlphaFoldDB" id="A0AAJ0D9C7"/>
<feature type="active site" description="Proton donor" evidence="6">
    <location>
        <position position="190"/>
    </location>
</feature>
<dbReference type="InterPro" id="IPR036026">
    <property type="entry name" value="Seven-hairpin_glycosidases"/>
</dbReference>
<evidence type="ECO:0000256" key="6">
    <source>
        <dbReference type="PIRSR" id="PIRSR601382-1"/>
    </source>
</evidence>
<feature type="transmembrane region" description="Helical" evidence="10">
    <location>
        <begin position="7"/>
        <end position="26"/>
    </location>
</feature>
<keyword evidence="5 8" id="KW-1015">Disulfide bond</keyword>
<dbReference type="FunFam" id="1.50.10.10:FF:000037">
    <property type="entry name" value="alpha-1,2-Mannosidase"/>
    <property type="match status" value="1"/>
</dbReference>
<dbReference type="Proteomes" id="UP001271007">
    <property type="component" value="Unassembled WGS sequence"/>
</dbReference>
<comment type="similarity">
    <text evidence="3 9">Belongs to the glycosyl hydrolase 47 family.</text>
</comment>
<keyword evidence="10" id="KW-0812">Transmembrane</keyword>
<evidence type="ECO:0000313" key="12">
    <source>
        <dbReference type="Proteomes" id="UP001271007"/>
    </source>
</evidence>
<dbReference type="GO" id="GO:0005783">
    <property type="term" value="C:endoplasmic reticulum"/>
    <property type="evidence" value="ECO:0007669"/>
    <property type="project" value="TreeGrafter"/>
</dbReference>
<keyword evidence="10" id="KW-1133">Transmembrane helix</keyword>
<dbReference type="EC" id="3.2.1.-" evidence="9"/>
<comment type="cofactor">
    <cofactor evidence="1 7">
        <name>Ca(2+)</name>
        <dbReference type="ChEBI" id="CHEBI:29108"/>
    </cofactor>
</comment>
<dbReference type="GO" id="GO:0036503">
    <property type="term" value="P:ERAD pathway"/>
    <property type="evidence" value="ECO:0007669"/>
    <property type="project" value="UniProtKB-ARBA"/>
</dbReference>
<keyword evidence="12" id="KW-1185">Reference proteome</keyword>
<feature type="active site" evidence="6">
    <location>
        <position position="325"/>
    </location>
</feature>
<evidence type="ECO:0000256" key="3">
    <source>
        <dbReference type="ARBA" id="ARBA00007658"/>
    </source>
</evidence>
<feature type="active site" description="Proton donor" evidence="6">
    <location>
        <position position="441"/>
    </location>
</feature>
<dbReference type="InterPro" id="IPR012341">
    <property type="entry name" value="6hp_glycosidase-like_sf"/>
</dbReference>
<keyword evidence="4 9" id="KW-0378">Hydrolase</keyword>
<sequence length="606" mass="69099">MLSLRRYVPYVGIAVCTLLIVTFYRAPIIDHVPLGPSNIPLEASPAINSSNQLSDPDFHWARVPVRYPVEKLTRVPKVKEAERLPNVQFDFLSRPEPAGERFLRQDKLRAVKRTFARCWKSYREHAWGHDELTPISGGARDSFGGWAANAVDNLDNLYIMEMKEEFEEAVKVVEAIDLTKCALDQLNVFETTIRHLGGLLSAYDLSGDDRLLTKAKHFGHMLIVAFDTPNRMPITRWYWSKALNEPQVADDHVLVAEIGSLTMEFTRLSMLTRDPKWYDAVERIVGLLEKQQYRTYLPGMWPVTVNVRERDFTADSLFTLSAMSDSLYEYFPKMHALLGGVDLRYQKLYEGSMATAIEYNLFRPMTPDNADILISGQVRRQDRTSDASLDPQGQHLVCFAGGMFALGGKLFDNPAHVEIGKKITDGCIWAYKAMPLGIMPEVFRMAPCESRLECEWNETAWKDAVKAEHGDSDADIDSIIASDRLPPGFVSLADRRYILRPEAIESVFILYRITGERYLLDAAWDMFQAITSATETRLANAALRDVSFSKEQIKEGEEIQVDSMESFWMAETLKYFYLIFSEPDVISLDEWVFNTEAHPLKRVLAR</sequence>
<dbReference type="Pfam" id="PF01532">
    <property type="entry name" value="Glyco_hydro_47"/>
    <property type="match status" value="1"/>
</dbReference>
<dbReference type="EMBL" id="JAWDJX010000039">
    <property type="protein sequence ID" value="KAK3049534.1"/>
    <property type="molecule type" value="Genomic_DNA"/>
</dbReference>
<evidence type="ECO:0000256" key="7">
    <source>
        <dbReference type="PIRSR" id="PIRSR601382-2"/>
    </source>
</evidence>
<evidence type="ECO:0000256" key="5">
    <source>
        <dbReference type="ARBA" id="ARBA00023157"/>
    </source>
</evidence>
<proteinExistence type="inferred from homology"/>
<dbReference type="InterPro" id="IPR001382">
    <property type="entry name" value="Glyco_hydro_47"/>
</dbReference>
<keyword evidence="9" id="KW-0326">Glycosidase</keyword>
<dbReference type="GO" id="GO:0004571">
    <property type="term" value="F:mannosyl-oligosaccharide 1,2-alpha-mannosidase activity"/>
    <property type="evidence" value="ECO:0007669"/>
    <property type="project" value="InterPro"/>
</dbReference>
<evidence type="ECO:0000256" key="2">
    <source>
        <dbReference type="ARBA" id="ARBA00004922"/>
    </source>
</evidence>
<name>A0AAJ0D9C7_9PEZI</name>
<evidence type="ECO:0000256" key="9">
    <source>
        <dbReference type="RuleBase" id="RU361193"/>
    </source>
</evidence>
<dbReference type="PANTHER" id="PTHR11742:SF89">
    <property type="entry name" value="ALPHA-1,2-MANNOSIDASE"/>
    <property type="match status" value="1"/>
</dbReference>
<protein>
    <recommendedName>
        <fullName evidence="9">alpha-1,2-Mannosidase</fullName>
        <ecNumber evidence="9">3.2.1.-</ecNumber>
    </recommendedName>
</protein>
<evidence type="ECO:0000256" key="10">
    <source>
        <dbReference type="SAM" id="Phobius"/>
    </source>
</evidence>
<feature type="active site" evidence="6">
    <location>
        <position position="502"/>
    </location>
</feature>
<keyword evidence="10" id="KW-0472">Membrane</keyword>
<dbReference type="SUPFAM" id="SSF48225">
    <property type="entry name" value="Seven-hairpin glycosidases"/>
    <property type="match status" value="1"/>
</dbReference>
<feature type="binding site" evidence="7">
    <location>
        <position position="595"/>
    </location>
    <ligand>
        <name>Ca(2+)</name>
        <dbReference type="ChEBI" id="CHEBI:29108"/>
    </ligand>
</feature>
<evidence type="ECO:0000313" key="11">
    <source>
        <dbReference type="EMBL" id="KAK3049534.1"/>
    </source>
</evidence>
<reference evidence="11" key="1">
    <citation type="submission" date="2023-04" db="EMBL/GenBank/DDBJ databases">
        <title>Black Yeasts Isolated from many extreme environments.</title>
        <authorList>
            <person name="Coleine C."/>
            <person name="Stajich J.E."/>
            <person name="Selbmann L."/>
        </authorList>
    </citation>
    <scope>NUCLEOTIDE SEQUENCE</scope>
    <source>
        <strain evidence="11">CCFEE 5312</strain>
    </source>
</reference>
<dbReference type="InterPro" id="IPR050749">
    <property type="entry name" value="Glycosyl_Hydrolase_47"/>
</dbReference>
<dbReference type="GO" id="GO:0005509">
    <property type="term" value="F:calcium ion binding"/>
    <property type="evidence" value="ECO:0007669"/>
    <property type="project" value="InterPro"/>
</dbReference>
<gene>
    <name evidence="11" type="ORF">LTR09_009202</name>
</gene>
<accession>A0AAJ0D9C7</accession>
<comment type="pathway">
    <text evidence="2">Protein modification; protein glycosylation.</text>
</comment>